<evidence type="ECO:0000313" key="1">
    <source>
        <dbReference type="EMBL" id="KAH9632233.1"/>
    </source>
</evidence>
<evidence type="ECO:0000313" key="2">
    <source>
        <dbReference type="Proteomes" id="UP000814243"/>
    </source>
</evidence>
<organism evidence="1 2">
    <name type="scientific">Spodoptera exigua</name>
    <name type="common">Beet armyworm</name>
    <name type="synonym">Noctua fulgens</name>
    <dbReference type="NCBI Taxonomy" id="7107"/>
    <lineage>
        <taxon>Eukaryota</taxon>
        <taxon>Metazoa</taxon>
        <taxon>Ecdysozoa</taxon>
        <taxon>Arthropoda</taxon>
        <taxon>Hexapoda</taxon>
        <taxon>Insecta</taxon>
        <taxon>Pterygota</taxon>
        <taxon>Neoptera</taxon>
        <taxon>Endopterygota</taxon>
        <taxon>Lepidoptera</taxon>
        <taxon>Glossata</taxon>
        <taxon>Ditrysia</taxon>
        <taxon>Noctuoidea</taxon>
        <taxon>Noctuidae</taxon>
        <taxon>Amphipyrinae</taxon>
        <taxon>Spodoptera</taxon>
    </lineage>
</organism>
<accession>A0A922M954</accession>
<gene>
    <name evidence="1" type="ORF">HF086_002868</name>
</gene>
<comment type="caution">
    <text evidence="1">The sequence shown here is derived from an EMBL/GenBank/DDBJ whole genome shotgun (WGS) entry which is preliminary data.</text>
</comment>
<name>A0A922M954_SPOEX</name>
<proteinExistence type="predicted"/>
<sequence length="118" mass="13727">MHACIERALKNKVLYTPDQVYSIIMNAKVSGEKYILKEMQQSEILNIKELVEPKRWLQDKTGERVRWSDVMEISVSYNKPVFFSNTILIGIILNWITMQAQVDSVGRNRCPKQLKALN</sequence>
<dbReference type="AlphaFoldDB" id="A0A922M954"/>
<dbReference type="Proteomes" id="UP000814243">
    <property type="component" value="Unassembled WGS sequence"/>
</dbReference>
<dbReference type="EMBL" id="JACEFF010000719">
    <property type="protein sequence ID" value="KAH9632233.1"/>
    <property type="molecule type" value="Genomic_DNA"/>
</dbReference>
<reference evidence="1" key="1">
    <citation type="journal article" date="2021" name="G3 (Bethesda)">
        <title>Genome and transcriptome analysis of the beet armyworm Spodoptera exigua reveals targets for pest control. .</title>
        <authorList>
            <person name="Simon S."/>
            <person name="Breeschoten T."/>
            <person name="Jansen H.J."/>
            <person name="Dirks R.P."/>
            <person name="Schranz M.E."/>
            <person name="Ros V.I.D."/>
        </authorList>
    </citation>
    <scope>NUCLEOTIDE SEQUENCE</scope>
    <source>
        <strain evidence="1">TB_SE_WUR_2020</strain>
    </source>
</reference>
<protein>
    <submittedName>
        <fullName evidence="1">Uncharacterized protein</fullName>
    </submittedName>
</protein>